<evidence type="ECO:0000313" key="5">
    <source>
        <dbReference type="Proteomes" id="UP000087171"/>
    </source>
</evidence>
<dbReference type="InterPro" id="IPR033121">
    <property type="entry name" value="PEPTIDASE_A1"/>
</dbReference>
<dbReference type="PANTHER" id="PTHR13683:SF809">
    <property type="entry name" value="PEPTIDASE A1 DOMAIN-CONTAINING PROTEIN"/>
    <property type="match status" value="1"/>
</dbReference>
<dbReference type="GeneID" id="101507848"/>
<dbReference type="GO" id="GO:0006508">
    <property type="term" value="P:proteolysis"/>
    <property type="evidence" value="ECO:0007669"/>
    <property type="project" value="InterPro"/>
</dbReference>
<dbReference type="Pfam" id="PF14541">
    <property type="entry name" value="TAXi_C"/>
    <property type="match status" value="1"/>
</dbReference>
<evidence type="ECO:0000259" key="4">
    <source>
        <dbReference type="PROSITE" id="PS51767"/>
    </source>
</evidence>
<dbReference type="InterPro" id="IPR001461">
    <property type="entry name" value="Aspartic_peptidase_A1"/>
</dbReference>
<dbReference type="PaxDb" id="3827-XP_004486405.1"/>
<organism evidence="5 6">
    <name type="scientific">Cicer arietinum</name>
    <name type="common">Chickpea</name>
    <name type="synonym">Garbanzo</name>
    <dbReference type="NCBI Taxonomy" id="3827"/>
    <lineage>
        <taxon>Eukaryota</taxon>
        <taxon>Viridiplantae</taxon>
        <taxon>Streptophyta</taxon>
        <taxon>Embryophyta</taxon>
        <taxon>Tracheophyta</taxon>
        <taxon>Spermatophyta</taxon>
        <taxon>Magnoliopsida</taxon>
        <taxon>eudicotyledons</taxon>
        <taxon>Gunneridae</taxon>
        <taxon>Pentapetalae</taxon>
        <taxon>rosids</taxon>
        <taxon>fabids</taxon>
        <taxon>Fabales</taxon>
        <taxon>Fabaceae</taxon>
        <taxon>Papilionoideae</taxon>
        <taxon>50 kb inversion clade</taxon>
        <taxon>NPAAA clade</taxon>
        <taxon>Hologalegina</taxon>
        <taxon>IRL clade</taxon>
        <taxon>Cicereae</taxon>
        <taxon>Cicer</taxon>
    </lineage>
</organism>
<evidence type="ECO:0000256" key="1">
    <source>
        <dbReference type="ARBA" id="ARBA00007447"/>
    </source>
</evidence>
<dbReference type="InterPro" id="IPR021109">
    <property type="entry name" value="Peptidase_aspartic_dom_sf"/>
</dbReference>
<accession>A0A1S2XAN2</accession>
<dbReference type="FunFam" id="2.40.70.10:FF:000031">
    <property type="entry name" value="Aspartyl protease AED1"/>
    <property type="match status" value="1"/>
</dbReference>
<dbReference type="PROSITE" id="PS00141">
    <property type="entry name" value="ASP_PROTEASE"/>
    <property type="match status" value="1"/>
</dbReference>
<dbReference type="RefSeq" id="XP_004486405.1">
    <property type="nucleotide sequence ID" value="XM_004486348.3"/>
</dbReference>
<name>A0A1S2XAN2_CICAR</name>
<reference evidence="5" key="1">
    <citation type="journal article" date="2013" name="Nat. Biotechnol.">
        <title>Draft genome sequence of chickpea (Cicer arietinum) provides a resource for trait improvement.</title>
        <authorList>
            <person name="Varshney R.K."/>
            <person name="Song C."/>
            <person name="Saxena R.K."/>
            <person name="Azam S."/>
            <person name="Yu S."/>
            <person name="Sharpe A.G."/>
            <person name="Cannon S."/>
            <person name="Baek J."/>
            <person name="Rosen B.D."/>
            <person name="Tar'an B."/>
            <person name="Millan T."/>
            <person name="Zhang X."/>
            <person name="Ramsay L.D."/>
            <person name="Iwata A."/>
            <person name="Wang Y."/>
            <person name="Nelson W."/>
            <person name="Farmer A.D."/>
            <person name="Gaur P.M."/>
            <person name="Soderlund C."/>
            <person name="Penmetsa R.V."/>
            <person name="Xu C."/>
            <person name="Bharti A.K."/>
            <person name="He W."/>
            <person name="Winter P."/>
            <person name="Zhao S."/>
            <person name="Hane J.K."/>
            <person name="Carrasquilla-Garcia N."/>
            <person name="Condie J.A."/>
            <person name="Upadhyaya H.D."/>
            <person name="Luo M.C."/>
            <person name="Thudi M."/>
            <person name="Gowda C.L."/>
            <person name="Singh N.P."/>
            <person name="Lichtenzveig J."/>
            <person name="Gali K.K."/>
            <person name="Rubio J."/>
            <person name="Nadarajan N."/>
            <person name="Dolezel J."/>
            <person name="Bansal K.C."/>
            <person name="Xu X."/>
            <person name="Edwards D."/>
            <person name="Zhang G."/>
            <person name="Kahl G."/>
            <person name="Gil J."/>
            <person name="Singh K.B."/>
            <person name="Datta S.K."/>
            <person name="Jackson S.A."/>
            <person name="Wang J."/>
            <person name="Cook D.R."/>
        </authorList>
    </citation>
    <scope>NUCLEOTIDE SEQUENCE [LARGE SCALE GENOMIC DNA]</scope>
    <source>
        <strain evidence="5">cv. CDC Frontier</strain>
    </source>
</reference>
<dbReference type="SUPFAM" id="SSF50630">
    <property type="entry name" value="Acid proteases"/>
    <property type="match status" value="1"/>
</dbReference>
<comment type="similarity">
    <text evidence="1">Belongs to the peptidase A1 family.</text>
</comment>
<evidence type="ECO:0000313" key="6">
    <source>
        <dbReference type="RefSeq" id="XP_004486405.1"/>
    </source>
</evidence>
<dbReference type="InterPro" id="IPR032799">
    <property type="entry name" value="TAXi_C"/>
</dbReference>
<feature type="active site" evidence="2">
    <location>
        <position position="336"/>
    </location>
</feature>
<protein>
    <submittedName>
        <fullName evidence="6">Aspartyl protease family protein At5g10770-like</fullName>
    </submittedName>
</protein>
<dbReference type="Gene3D" id="2.40.70.10">
    <property type="entry name" value="Acid Proteases"/>
    <property type="match status" value="2"/>
</dbReference>
<dbReference type="PROSITE" id="PS51767">
    <property type="entry name" value="PEPTIDASE_A1"/>
    <property type="match status" value="1"/>
</dbReference>
<dbReference type="OrthoDB" id="2747330at2759"/>
<evidence type="ECO:0000256" key="3">
    <source>
        <dbReference type="SAM" id="SignalP"/>
    </source>
</evidence>
<feature type="chain" id="PRO_5010306235" evidence="3">
    <location>
        <begin position="19"/>
        <end position="456"/>
    </location>
</feature>
<dbReference type="PANTHER" id="PTHR13683">
    <property type="entry name" value="ASPARTYL PROTEASES"/>
    <property type="match status" value="1"/>
</dbReference>
<dbReference type="eggNOG" id="KOG1339">
    <property type="taxonomic scope" value="Eukaryota"/>
</dbReference>
<gene>
    <name evidence="6" type="primary">LOC101507848</name>
</gene>
<dbReference type="InterPro" id="IPR032861">
    <property type="entry name" value="TAXi_N"/>
</dbReference>
<dbReference type="GO" id="GO:0004190">
    <property type="term" value="F:aspartic-type endopeptidase activity"/>
    <property type="evidence" value="ECO:0007669"/>
    <property type="project" value="InterPro"/>
</dbReference>
<keyword evidence="5" id="KW-1185">Reference proteome</keyword>
<dbReference type="InterPro" id="IPR001969">
    <property type="entry name" value="Aspartic_peptidase_AS"/>
</dbReference>
<reference evidence="6" key="2">
    <citation type="submission" date="2025-08" db="UniProtKB">
        <authorList>
            <consortium name="RefSeq"/>
        </authorList>
    </citation>
    <scope>IDENTIFICATION</scope>
    <source>
        <tissue evidence="6">Etiolated seedlings</tissue>
    </source>
</reference>
<dbReference type="AlphaFoldDB" id="A0A1S2XAN2"/>
<feature type="domain" description="Peptidase A1" evidence="4">
    <location>
        <begin position="108"/>
        <end position="451"/>
    </location>
</feature>
<feature type="signal peptide" evidence="3">
    <location>
        <begin position="1"/>
        <end position="18"/>
    </location>
</feature>
<dbReference type="Pfam" id="PF14543">
    <property type="entry name" value="TAXi_N"/>
    <property type="match status" value="1"/>
</dbReference>
<dbReference type="Proteomes" id="UP000087171">
    <property type="component" value="Chromosome Ca1"/>
</dbReference>
<feature type="active site" evidence="2">
    <location>
        <position position="126"/>
    </location>
</feature>
<dbReference type="KEGG" id="cam:101507848"/>
<evidence type="ECO:0000256" key="2">
    <source>
        <dbReference type="PIRSR" id="PIRSR601461-1"/>
    </source>
</evidence>
<sequence>MSLFWFLVFSAHLAIASSSLVEFEDNGLRHKQGSLQLKLYHVTALNSSSKPPFLFSDMLAKDEERVRYLHSRLSNNNSDATASSNKVGGPKLVSIPLKSGLPIGSGNYYVKMGLGSPTKYYSMLVDTGSSFSWLQCQPCTRYCHLQVDPIFDPLNSKTYKTLQCSSSQCSSLKTSTLNEPSCSQVSNTCVYRASYGDSSFSVGYLSQDVLTLTPSETLSSFVYGCGQDNQGLFGEAAGIIGLANNELSMLEQLSGKYGNAFSYCLPTSFSSPNSLKEGFLSIGTSSLTPSSSSKFTPILKNPKFPSLYFLDITSMTVAGKPLEVAASSYKVLTIIDSGTVITRLPMPIYTALKNAFVTIMSKKYKPAPGISILDTCFKGNIKGISGVPEVQIIFEGAANLQLKSQNTLLELEKGIICLAIAGTNSIAIIGNFQQQTFKVDYDVANSKLAFAPAGCQ</sequence>
<proteinExistence type="inferred from homology"/>
<keyword evidence="3" id="KW-0732">Signal</keyword>